<sequence>MRRIVHRTLAIGTAAAAGVAVLGATGTAQAAIKPSATVSCTSKQGDRGTLYFYKTDLYGYKATYKIKLKGHGTRTANDVEFSDDGLITGTEKHVTRKARSDNKVHTLFDQTYTRTRGYIKVKFIFDIPKVKDHWCTTKKKWI</sequence>
<dbReference type="RefSeq" id="WP_182842989.1">
    <property type="nucleotide sequence ID" value="NZ_BAAALP010000022.1"/>
</dbReference>
<dbReference type="EMBL" id="JACJIA010000002">
    <property type="protein sequence ID" value="MBA8950607.1"/>
    <property type="molecule type" value="Genomic_DNA"/>
</dbReference>
<feature type="chain" id="PRO_5031567262" evidence="1">
    <location>
        <begin position="31"/>
        <end position="142"/>
    </location>
</feature>
<evidence type="ECO:0000313" key="3">
    <source>
        <dbReference type="Proteomes" id="UP000572680"/>
    </source>
</evidence>
<dbReference type="AlphaFoldDB" id="A0A7W3QKN2"/>
<evidence type="ECO:0000256" key="1">
    <source>
        <dbReference type="SAM" id="SignalP"/>
    </source>
</evidence>
<keyword evidence="1" id="KW-0732">Signal</keyword>
<evidence type="ECO:0000313" key="2">
    <source>
        <dbReference type="EMBL" id="MBA8950607.1"/>
    </source>
</evidence>
<accession>A0A7W3QKN2</accession>
<comment type="caution">
    <text evidence="2">The sequence shown here is derived from an EMBL/GenBank/DDBJ whole genome shotgun (WGS) entry which is preliminary data.</text>
</comment>
<dbReference type="Proteomes" id="UP000572680">
    <property type="component" value="Unassembled WGS sequence"/>
</dbReference>
<reference evidence="2 3" key="1">
    <citation type="submission" date="2020-08" db="EMBL/GenBank/DDBJ databases">
        <title>Genomic Encyclopedia of Type Strains, Phase IV (KMG-IV): sequencing the most valuable type-strain genomes for metagenomic binning, comparative biology and taxonomic classification.</title>
        <authorList>
            <person name="Goeker M."/>
        </authorList>
    </citation>
    <scope>NUCLEOTIDE SEQUENCE [LARGE SCALE GENOMIC DNA]</scope>
    <source>
        <strain evidence="2 3">DSM 44197</strain>
    </source>
</reference>
<gene>
    <name evidence="2" type="ORF">HNR61_002220</name>
</gene>
<keyword evidence="3" id="KW-1185">Reference proteome</keyword>
<proteinExistence type="predicted"/>
<organism evidence="2 3">
    <name type="scientific">Actinomadura namibiensis</name>
    <dbReference type="NCBI Taxonomy" id="182080"/>
    <lineage>
        <taxon>Bacteria</taxon>
        <taxon>Bacillati</taxon>
        <taxon>Actinomycetota</taxon>
        <taxon>Actinomycetes</taxon>
        <taxon>Streptosporangiales</taxon>
        <taxon>Thermomonosporaceae</taxon>
        <taxon>Actinomadura</taxon>
    </lineage>
</organism>
<feature type="signal peptide" evidence="1">
    <location>
        <begin position="1"/>
        <end position="30"/>
    </location>
</feature>
<protein>
    <submittedName>
        <fullName evidence="2">Uncharacterized protein</fullName>
    </submittedName>
</protein>
<name>A0A7W3QKN2_ACTNM</name>